<dbReference type="Proteomes" id="UP000192980">
    <property type="component" value="Unassembled WGS sequence"/>
</dbReference>
<organism evidence="1 2">
    <name type="scientific">Sphingobacterium psychroaquaticum</name>
    <dbReference type="NCBI Taxonomy" id="561061"/>
    <lineage>
        <taxon>Bacteria</taxon>
        <taxon>Pseudomonadati</taxon>
        <taxon>Bacteroidota</taxon>
        <taxon>Sphingobacteriia</taxon>
        <taxon>Sphingobacteriales</taxon>
        <taxon>Sphingobacteriaceae</taxon>
        <taxon>Sphingobacterium</taxon>
    </lineage>
</organism>
<dbReference type="Gene3D" id="3.40.50.1980">
    <property type="entry name" value="Nitrogenase molybdenum iron protein domain"/>
    <property type="match status" value="1"/>
</dbReference>
<sequence>MQQLNFYDQLLENEKQRNPQAGEYLEEEIDILIHKLKYIHRDIRPTVLILQQATDFSPLYNEQLHDIIAIAGGVSIADKMDNPSIICIVQEDESLLSTIFSVLQDDVLSRSNAVQKNQIYIIQKENFATQDSDFLKDVEICAEIIQPKYFIYGHQGTEWLKFDIA</sequence>
<dbReference type="AlphaFoldDB" id="A0A1X7HZN0"/>
<dbReference type="STRING" id="561061.SAMN05660862_0265"/>
<dbReference type="OrthoDB" id="9787772at2"/>
<evidence type="ECO:0000313" key="1">
    <source>
        <dbReference type="EMBL" id="SMG07297.1"/>
    </source>
</evidence>
<evidence type="ECO:0000313" key="2">
    <source>
        <dbReference type="Proteomes" id="UP000192980"/>
    </source>
</evidence>
<keyword evidence="2" id="KW-1185">Reference proteome</keyword>
<gene>
    <name evidence="1" type="ORF">SAMN05660862_0265</name>
</gene>
<dbReference type="RefSeq" id="WP_085471170.1">
    <property type="nucleotide sequence ID" value="NZ_FXAU01000001.1"/>
</dbReference>
<proteinExistence type="predicted"/>
<accession>A0A1X7HZN0</accession>
<protein>
    <submittedName>
        <fullName evidence="1">Iron complex transport system substrate-binding protein</fullName>
    </submittedName>
</protein>
<dbReference type="SUPFAM" id="SSF53807">
    <property type="entry name" value="Helical backbone' metal receptor"/>
    <property type="match status" value="1"/>
</dbReference>
<reference evidence="1 2" key="1">
    <citation type="submission" date="2017-04" db="EMBL/GenBank/DDBJ databases">
        <authorList>
            <person name="Afonso C.L."/>
            <person name="Miller P.J."/>
            <person name="Scott M.A."/>
            <person name="Spackman E."/>
            <person name="Goraichik I."/>
            <person name="Dimitrov K.M."/>
            <person name="Suarez D.L."/>
            <person name="Swayne D.E."/>
        </authorList>
    </citation>
    <scope>NUCLEOTIDE SEQUENCE [LARGE SCALE GENOMIC DNA]</scope>
    <source>
        <strain evidence="1 2">DSM 22418</strain>
    </source>
</reference>
<dbReference type="EMBL" id="FXAU01000001">
    <property type="protein sequence ID" value="SMG07297.1"/>
    <property type="molecule type" value="Genomic_DNA"/>
</dbReference>
<name>A0A1X7HZN0_9SPHI</name>